<sequence>MTRSAGACTDPTPTTEETPPTPTIPALSACPSKITRQPSHTTPQDLTTRQHDSR</sequence>
<feature type="region of interest" description="Disordered" evidence="1">
    <location>
        <begin position="1"/>
        <end position="54"/>
    </location>
</feature>
<proteinExistence type="predicted"/>
<organism evidence="2 3">
    <name type="scientific">Pseudonocardia saturnea</name>
    <dbReference type="NCBI Taxonomy" id="33909"/>
    <lineage>
        <taxon>Bacteria</taxon>
        <taxon>Bacillati</taxon>
        <taxon>Actinomycetota</taxon>
        <taxon>Actinomycetes</taxon>
        <taxon>Pseudonocardiales</taxon>
        <taxon>Pseudonocardiaceae</taxon>
        <taxon>Pseudonocardia</taxon>
    </lineage>
</organism>
<dbReference type="PROSITE" id="PS51257">
    <property type="entry name" value="PROKAR_LIPOPROTEIN"/>
    <property type="match status" value="1"/>
</dbReference>
<name>A0ABQ0RUE5_9PSEU</name>
<dbReference type="EMBL" id="BJNH01000012">
    <property type="protein sequence ID" value="GEC23964.1"/>
    <property type="molecule type" value="Genomic_DNA"/>
</dbReference>
<accession>A0ABQ0RUE5</accession>
<evidence type="ECO:0000256" key="1">
    <source>
        <dbReference type="SAM" id="MobiDB-lite"/>
    </source>
</evidence>
<reference evidence="2 3" key="1">
    <citation type="submission" date="2019-06" db="EMBL/GenBank/DDBJ databases">
        <title>Whole genome shotgun sequence of Pseudonocardia saturnea NBRC 14499.</title>
        <authorList>
            <person name="Hosoyama A."/>
            <person name="Uohara A."/>
            <person name="Ohji S."/>
            <person name="Ichikawa N."/>
        </authorList>
    </citation>
    <scope>NUCLEOTIDE SEQUENCE [LARGE SCALE GENOMIC DNA]</scope>
    <source>
        <strain evidence="2 3">NBRC 14499</strain>
    </source>
</reference>
<gene>
    <name evidence="2" type="ORF">PSA01_09930</name>
</gene>
<keyword evidence="3" id="KW-1185">Reference proteome</keyword>
<dbReference type="Proteomes" id="UP000320693">
    <property type="component" value="Unassembled WGS sequence"/>
</dbReference>
<comment type="caution">
    <text evidence="2">The sequence shown here is derived from an EMBL/GenBank/DDBJ whole genome shotgun (WGS) entry which is preliminary data.</text>
</comment>
<protein>
    <submittedName>
        <fullName evidence="2">Uncharacterized protein</fullName>
    </submittedName>
</protein>
<evidence type="ECO:0000313" key="3">
    <source>
        <dbReference type="Proteomes" id="UP000320693"/>
    </source>
</evidence>
<feature type="compositionally biased region" description="Polar residues" evidence="1">
    <location>
        <begin position="34"/>
        <end position="47"/>
    </location>
</feature>
<evidence type="ECO:0000313" key="2">
    <source>
        <dbReference type="EMBL" id="GEC23964.1"/>
    </source>
</evidence>